<dbReference type="InterPro" id="IPR007165">
    <property type="entry name" value="Phage_holin_4_2"/>
</dbReference>
<proteinExistence type="predicted"/>
<evidence type="ECO:0000256" key="1">
    <source>
        <dbReference type="SAM" id="Phobius"/>
    </source>
</evidence>
<evidence type="ECO:0000313" key="2">
    <source>
        <dbReference type="EMBL" id="EHL04505.1"/>
    </source>
</evidence>
<feature type="transmembrane region" description="Helical" evidence="1">
    <location>
        <begin position="12"/>
        <end position="34"/>
    </location>
</feature>
<dbReference type="EMBL" id="AFZX01000132">
    <property type="protein sequence ID" value="EHL04505.1"/>
    <property type="molecule type" value="Genomic_DNA"/>
</dbReference>
<keyword evidence="1" id="KW-0812">Transmembrane</keyword>
<gene>
    <name evidence="2" type="ORF">HMPREF0322_04832</name>
</gene>
<dbReference type="PATRIC" id="fig|537010.4.peg.4499"/>
<dbReference type="Proteomes" id="UP000004416">
    <property type="component" value="Unassembled WGS sequence"/>
</dbReference>
<comment type="caution">
    <text evidence="2">The sequence shown here is derived from an EMBL/GenBank/DDBJ whole genome shotgun (WGS) entry which is preliminary data.</text>
</comment>
<feature type="transmembrane region" description="Helical" evidence="1">
    <location>
        <begin position="98"/>
        <end position="117"/>
    </location>
</feature>
<feature type="transmembrane region" description="Helical" evidence="1">
    <location>
        <begin position="75"/>
        <end position="92"/>
    </location>
</feature>
<dbReference type="AlphaFoldDB" id="G9XV19"/>
<dbReference type="PANTHER" id="PTHR37309">
    <property type="entry name" value="SLR0284 PROTEIN"/>
    <property type="match status" value="1"/>
</dbReference>
<feature type="transmembrane region" description="Helical" evidence="1">
    <location>
        <begin position="40"/>
        <end position="63"/>
    </location>
</feature>
<keyword evidence="1" id="KW-0472">Membrane</keyword>
<dbReference type="HOGENOM" id="CLU_159834_0_0_9"/>
<dbReference type="PANTHER" id="PTHR37309:SF1">
    <property type="entry name" value="SLR0284 PROTEIN"/>
    <property type="match status" value="1"/>
</dbReference>
<evidence type="ECO:0000313" key="3">
    <source>
        <dbReference type="Proteomes" id="UP000004416"/>
    </source>
</evidence>
<reference evidence="2 3" key="1">
    <citation type="submission" date="2011-08" db="EMBL/GenBank/DDBJ databases">
        <authorList>
            <person name="Weinstock G."/>
            <person name="Sodergren E."/>
            <person name="Clifton S."/>
            <person name="Fulton L."/>
            <person name="Fulton B."/>
            <person name="Courtney L."/>
            <person name="Fronick C."/>
            <person name="Harrison M."/>
            <person name="Strong C."/>
            <person name="Farmer C."/>
            <person name="Delahaunty K."/>
            <person name="Markovic C."/>
            <person name="Hall O."/>
            <person name="Minx P."/>
            <person name="Tomlinson C."/>
            <person name="Mitreva M."/>
            <person name="Hou S."/>
            <person name="Chen J."/>
            <person name="Wollam A."/>
            <person name="Pepin K.H."/>
            <person name="Johnson M."/>
            <person name="Bhonagiri V."/>
            <person name="Zhang X."/>
            <person name="Suruliraj S."/>
            <person name="Warren W."/>
            <person name="Chinwalla A."/>
            <person name="Mardis E.R."/>
            <person name="Wilson R.K."/>
        </authorList>
    </citation>
    <scope>NUCLEOTIDE SEQUENCE [LARGE SCALE GENOMIC DNA]</scope>
    <source>
        <strain evidence="2 3">DP7</strain>
    </source>
</reference>
<keyword evidence="1" id="KW-1133">Transmembrane helix</keyword>
<sequence>MPRIQFEMEEQPMLGMIVRFLVSAVVLLLVSYLVPGLKVAGFTGALIAAVVIAVLGYVVELAFGRDKVTRVHRGVVGFLVSAVVIYVSQFIVPGSIQVSIIGALLASLVIGIVDAFVPTELR</sequence>
<dbReference type="Pfam" id="PF04020">
    <property type="entry name" value="Phage_holin_4_2"/>
    <property type="match status" value="1"/>
</dbReference>
<organism evidence="2 3">
    <name type="scientific">Desulfitobacterium hafniense DP7</name>
    <dbReference type="NCBI Taxonomy" id="537010"/>
    <lineage>
        <taxon>Bacteria</taxon>
        <taxon>Bacillati</taxon>
        <taxon>Bacillota</taxon>
        <taxon>Clostridia</taxon>
        <taxon>Eubacteriales</taxon>
        <taxon>Desulfitobacteriaceae</taxon>
        <taxon>Desulfitobacterium</taxon>
    </lineage>
</organism>
<evidence type="ECO:0008006" key="4">
    <source>
        <dbReference type="Google" id="ProtNLM"/>
    </source>
</evidence>
<name>G9XV19_DESHA</name>
<protein>
    <recommendedName>
        <fullName evidence="4">Phage holin family protein</fullName>
    </recommendedName>
</protein>
<accession>G9XV19</accession>